<accession>U4KPZ5</accession>
<feature type="transmembrane region" description="Helical" evidence="7">
    <location>
        <begin position="174"/>
        <end position="193"/>
    </location>
</feature>
<reference evidence="9 10" key="1">
    <citation type="journal article" date="2013" name="J. Mol. Microbiol. Biotechnol.">
        <title>Analysis of the Complete Genomes of Acholeplasma brassicae , A. palmae and A. laidlawii and Their Comparison to the Obligate Parasites from ' Candidatus Phytoplasma'.</title>
        <authorList>
            <person name="Kube M."/>
            <person name="Siewert C."/>
            <person name="Migdoll A.M."/>
            <person name="Duduk B."/>
            <person name="Holz S."/>
            <person name="Rabus R."/>
            <person name="Seemuller E."/>
            <person name="Mitrovic J."/>
            <person name="Muller I."/>
            <person name="Buttner C."/>
            <person name="Reinhardt R."/>
        </authorList>
    </citation>
    <scope>NUCLEOTIDE SEQUENCE [LARGE SCALE GENOMIC DNA]</scope>
    <source>
        <strain evidence="10">0502</strain>
    </source>
</reference>
<evidence type="ECO:0000256" key="3">
    <source>
        <dbReference type="ARBA" id="ARBA00022475"/>
    </source>
</evidence>
<proteinExistence type="predicted"/>
<evidence type="ECO:0000256" key="1">
    <source>
        <dbReference type="ARBA" id="ARBA00004651"/>
    </source>
</evidence>
<comment type="pathway">
    <text evidence="2">Cell wall biogenesis; lipoteichoic acid biosynthesis.</text>
</comment>
<evidence type="ECO:0000256" key="5">
    <source>
        <dbReference type="ARBA" id="ARBA00022989"/>
    </source>
</evidence>
<dbReference type="CDD" id="cd16015">
    <property type="entry name" value="LTA_synthase"/>
    <property type="match status" value="1"/>
</dbReference>
<dbReference type="AlphaFoldDB" id="U4KPZ5"/>
<evidence type="ECO:0000256" key="7">
    <source>
        <dbReference type="SAM" id="Phobius"/>
    </source>
</evidence>
<dbReference type="HOGENOM" id="CLU_413693_0_0_14"/>
<keyword evidence="5 7" id="KW-1133">Transmembrane helix</keyword>
<dbReference type="InterPro" id="IPR000917">
    <property type="entry name" value="Sulfatase_N"/>
</dbReference>
<protein>
    <submittedName>
        <fullName evidence="9">Sulfatase</fullName>
    </submittedName>
</protein>
<comment type="subcellular location">
    <subcellularLocation>
        <location evidence="1">Cell membrane</location>
        <topology evidence="1">Multi-pass membrane protein</topology>
    </subcellularLocation>
</comment>
<dbReference type="OrthoDB" id="383681at2"/>
<evidence type="ECO:0000259" key="8">
    <source>
        <dbReference type="Pfam" id="PF00884"/>
    </source>
</evidence>
<keyword evidence="6 7" id="KW-0472">Membrane</keyword>
<evidence type="ECO:0000313" key="10">
    <source>
        <dbReference type="Proteomes" id="UP000032737"/>
    </source>
</evidence>
<dbReference type="PANTHER" id="PTHR47371:SF3">
    <property type="entry name" value="PHOSPHOGLYCEROL TRANSFERASE I"/>
    <property type="match status" value="1"/>
</dbReference>
<organism evidence="9 10">
    <name type="scientific">Acholeplasma brassicae</name>
    <dbReference type="NCBI Taxonomy" id="61635"/>
    <lineage>
        <taxon>Bacteria</taxon>
        <taxon>Bacillati</taxon>
        <taxon>Mycoplasmatota</taxon>
        <taxon>Mollicutes</taxon>
        <taxon>Acholeplasmatales</taxon>
        <taxon>Acholeplasmataceae</taxon>
        <taxon>Acholeplasma</taxon>
    </lineage>
</organism>
<sequence length="704" mass="82628">MKKTRNDLLLIVILFYVLNLINTYFVTTNVLNRYLIAFKRTPWIELNSILGNFSALSILLFLGFILIRSLKGRIIYLGTVTFLLNIAIFSIGIFTKYYQTMFSIYEMTLFYNPAQALAGSIVVEAFRELIVYYRVIVFIPTFVFIYLIIRTFIRYKNEKEVLSEAMNLPKNRMLGVMLLLTSVILSLSTLGVVKVNMDDNWPITAERPLYGVQSAGLYNYYLGQLFGFDFGKIEYVKSDLQIYEMYNKNQAEYVNLFNQTYGNVLELIDAKTVSVDPALIGLNQSLNGIFEGKNIMVIHLETFNHFLLNEEGPFLDQTYFKTLKALLQESYVLNNFYTNVGLGNSSDAEFSVMTGLYPRGDTTVYWNYEKTPYELQALPKLFTNYYKASLHSDVKVFYNRENVHEKMYEFDDYFYFDEKEAFVEKTKNGYYRFADLNYKTDPKSPWISDLALFDWTKQLAITSQVKKEKFFLYPITMQPHTPYLYDPYLETPRFTTEELVVESATYKYINYERYYDSIFDKFIEMTKSLKDTVYVFYGDHGSGIPKSDLETILGRELSMLEYKTEMLKTLSFIYAPDDNDTSTIKRGLIKGEQNLVRSQVDLYRTIIELFNLDTDHYYYGVNAISDERTFSIDTRTFDIITDDYYLLSKHLASDKETSLENVLFYVDENDVLLDPYEVFKYVIVYKKRMDEAITFNLHQYLKNN</sequence>
<dbReference type="GO" id="GO:0005886">
    <property type="term" value="C:plasma membrane"/>
    <property type="evidence" value="ECO:0007669"/>
    <property type="project" value="UniProtKB-SubCell"/>
</dbReference>
<keyword evidence="10" id="KW-1185">Reference proteome</keyword>
<dbReference type="SUPFAM" id="SSF53649">
    <property type="entry name" value="Alkaline phosphatase-like"/>
    <property type="match status" value="1"/>
</dbReference>
<keyword evidence="3" id="KW-1003">Cell membrane</keyword>
<feature type="transmembrane region" description="Helical" evidence="7">
    <location>
        <begin position="7"/>
        <end position="26"/>
    </location>
</feature>
<dbReference type="InterPro" id="IPR050448">
    <property type="entry name" value="OpgB/LTA_synthase_biosynth"/>
</dbReference>
<dbReference type="KEGG" id="abra:BN85314150"/>
<evidence type="ECO:0000256" key="4">
    <source>
        <dbReference type="ARBA" id="ARBA00022692"/>
    </source>
</evidence>
<dbReference type="EMBL" id="FO681348">
    <property type="protein sequence ID" value="CCV66436.1"/>
    <property type="molecule type" value="Genomic_DNA"/>
</dbReference>
<evidence type="ECO:0000256" key="6">
    <source>
        <dbReference type="ARBA" id="ARBA00023136"/>
    </source>
</evidence>
<name>U4KPZ5_9MOLU</name>
<dbReference type="PANTHER" id="PTHR47371">
    <property type="entry name" value="LIPOTEICHOIC ACID SYNTHASE"/>
    <property type="match status" value="1"/>
</dbReference>
<keyword evidence="4 7" id="KW-0812">Transmembrane</keyword>
<feature type="transmembrane region" description="Helical" evidence="7">
    <location>
        <begin position="74"/>
        <end position="94"/>
    </location>
</feature>
<dbReference type="Pfam" id="PF00884">
    <property type="entry name" value="Sulfatase"/>
    <property type="match status" value="1"/>
</dbReference>
<evidence type="ECO:0000313" key="9">
    <source>
        <dbReference type="EMBL" id="CCV66436.1"/>
    </source>
</evidence>
<dbReference type="RefSeq" id="WP_030005296.1">
    <property type="nucleotide sequence ID" value="NC_022549.1"/>
</dbReference>
<feature type="domain" description="Sulfatase N-terminal" evidence="8">
    <location>
        <begin position="294"/>
        <end position="611"/>
    </location>
</feature>
<dbReference type="Gene3D" id="3.30.1120.170">
    <property type="match status" value="1"/>
</dbReference>
<feature type="transmembrane region" description="Helical" evidence="7">
    <location>
        <begin position="131"/>
        <end position="153"/>
    </location>
</feature>
<feature type="transmembrane region" description="Helical" evidence="7">
    <location>
        <begin position="46"/>
        <end position="67"/>
    </location>
</feature>
<evidence type="ECO:0000256" key="2">
    <source>
        <dbReference type="ARBA" id="ARBA00004936"/>
    </source>
</evidence>
<dbReference type="STRING" id="61635.BN85314150"/>
<dbReference type="Gene3D" id="3.40.720.10">
    <property type="entry name" value="Alkaline Phosphatase, subunit A"/>
    <property type="match status" value="1"/>
</dbReference>
<dbReference type="Proteomes" id="UP000032737">
    <property type="component" value="Chromosome"/>
</dbReference>
<gene>
    <name evidence="9" type="ORF">BN85314150</name>
</gene>
<dbReference type="InterPro" id="IPR017850">
    <property type="entry name" value="Alkaline_phosphatase_core_sf"/>
</dbReference>